<dbReference type="EMBL" id="PQFF01000159">
    <property type="protein sequence ID" value="RHZ77899.1"/>
    <property type="molecule type" value="Genomic_DNA"/>
</dbReference>
<evidence type="ECO:0000313" key="2">
    <source>
        <dbReference type="EMBL" id="RHZ77899.1"/>
    </source>
</evidence>
<sequence>MTDSNEATRCEFISSILMPPLQLFENKPKKKNFIYVSGEEVSGRVDYTIKEDLMCIAEGKPRNVKIGYLQNIKQLESAYHTNKNKRKRIAEQAFHDDYDYLYGIASTALNGILLYLALTDFIAR</sequence>
<dbReference type="OrthoDB" id="2404197at2759"/>
<comment type="caution">
    <text evidence="2">The sequence shown here is derived from an EMBL/GenBank/DDBJ whole genome shotgun (WGS) entry which is preliminary data.</text>
</comment>
<keyword evidence="1" id="KW-0472">Membrane</keyword>
<name>A0A397IPE8_9GLOM</name>
<evidence type="ECO:0000256" key="1">
    <source>
        <dbReference type="SAM" id="Phobius"/>
    </source>
</evidence>
<dbReference type="AlphaFoldDB" id="A0A397IPE8"/>
<accession>A0A397IPE8</accession>
<keyword evidence="1" id="KW-0812">Transmembrane</keyword>
<gene>
    <name evidence="2" type="ORF">Glove_169g61</name>
</gene>
<organism evidence="2 3">
    <name type="scientific">Diversispora epigaea</name>
    <dbReference type="NCBI Taxonomy" id="1348612"/>
    <lineage>
        <taxon>Eukaryota</taxon>
        <taxon>Fungi</taxon>
        <taxon>Fungi incertae sedis</taxon>
        <taxon>Mucoromycota</taxon>
        <taxon>Glomeromycotina</taxon>
        <taxon>Glomeromycetes</taxon>
        <taxon>Diversisporales</taxon>
        <taxon>Diversisporaceae</taxon>
        <taxon>Diversispora</taxon>
    </lineage>
</organism>
<protein>
    <submittedName>
        <fullName evidence="2">Uncharacterized protein</fullName>
    </submittedName>
</protein>
<keyword evidence="1" id="KW-1133">Transmembrane helix</keyword>
<dbReference type="Proteomes" id="UP000266861">
    <property type="component" value="Unassembled WGS sequence"/>
</dbReference>
<proteinExistence type="predicted"/>
<reference evidence="2 3" key="1">
    <citation type="submission" date="2018-08" db="EMBL/GenBank/DDBJ databases">
        <title>Genome and evolution of the arbuscular mycorrhizal fungus Diversispora epigaea (formerly Glomus versiforme) and its bacterial endosymbionts.</title>
        <authorList>
            <person name="Sun X."/>
            <person name="Fei Z."/>
            <person name="Harrison M."/>
        </authorList>
    </citation>
    <scope>NUCLEOTIDE SEQUENCE [LARGE SCALE GENOMIC DNA]</scope>
    <source>
        <strain evidence="2 3">IT104</strain>
    </source>
</reference>
<evidence type="ECO:0000313" key="3">
    <source>
        <dbReference type="Proteomes" id="UP000266861"/>
    </source>
</evidence>
<keyword evidence="3" id="KW-1185">Reference proteome</keyword>
<feature type="transmembrane region" description="Helical" evidence="1">
    <location>
        <begin position="100"/>
        <end position="118"/>
    </location>
</feature>